<dbReference type="EC" id="2.1.1.-" evidence="4"/>
<dbReference type="Proteomes" id="UP000189299">
    <property type="component" value="Unassembled WGS sequence"/>
</dbReference>
<dbReference type="SUPFAM" id="SSF53335">
    <property type="entry name" value="S-adenosyl-L-methionine-dependent methyltransferases"/>
    <property type="match status" value="1"/>
</dbReference>
<evidence type="ECO:0000313" key="7">
    <source>
        <dbReference type="Proteomes" id="UP000189299"/>
    </source>
</evidence>
<dbReference type="InterPro" id="IPR001091">
    <property type="entry name" value="RM_Methyltransferase"/>
</dbReference>
<comment type="caution">
    <text evidence="6">The sequence shown here is derived from an EMBL/GenBank/DDBJ whole genome shotgun (WGS) entry which is preliminary data.</text>
</comment>
<dbReference type="AlphaFoldDB" id="A0A1V2UCD6"/>
<feature type="domain" description="DNA methylase N-4/N-6" evidence="5">
    <location>
        <begin position="24"/>
        <end position="232"/>
    </location>
</feature>
<dbReference type="Gene3D" id="3.40.50.150">
    <property type="entry name" value="Vaccinia Virus protein VP39"/>
    <property type="match status" value="1"/>
</dbReference>
<proteinExistence type="inferred from homology"/>
<protein>
    <recommendedName>
        <fullName evidence="4">Methyltransferase</fullName>
        <ecNumber evidence="4">2.1.1.-</ecNumber>
    </recommendedName>
</protein>
<name>A0A1V2UCD6_ENTMU</name>
<dbReference type="GO" id="GO:0032259">
    <property type="term" value="P:methylation"/>
    <property type="evidence" value="ECO:0007669"/>
    <property type="project" value="UniProtKB-KW"/>
</dbReference>
<evidence type="ECO:0000256" key="4">
    <source>
        <dbReference type="RuleBase" id="RU362026"/>
    </source>
</evidence>
<dbReference type="InterPro" id="IPR029063">
    <property type="entry name" value="SAM-dependent_MTases_sf"/>
</dbReference>
<keyword evidence="2 6" id="KW-0808">Transferase</keyword>
<evidence type="ECO:0000313" key="6">
    <source>
        <dbReference type="EMBL" id="ONN40949.1"/>
    </source>
</evidence>
<gene>
    <name evidence="6" type="ORF">BTN92_13945</name>
</gene>
<dbReference type="GO" id="GO:0009307">
    <property type="term" value="P:DNA restriction-modification system"/>
    <property type="evidence" value="ECO:0007669"/>
    <property type="project" value="UniProtKB-KW"/>
</dbReference>
<evidence type="ECO:0000256" key="1">
    <source>
        <dbReference type="ARBA" id="ARBA00022603"/>
    </source>
</evidence>
<evidence type="ECO:0000256" key="2">
    <source>
        <dbReference type="ARBA" id="ARBA00022679"/>
    </source>
</evidence>
<evidence type="ECO:0000256" key="3">
    <source>
        <dbReference type="ARBA" id="ARBA00022747"/>
    </source>
</evidence>
<accession>A0A1V2UCD6</accession>
<dbReference type="GO" id="GO:0008170">
    <property type="term" value="F:N-methyltransferase activity"/>
    <property type="evidence" value="ECO:0007669"/>
    <property type="project" value="InterPro"/>
</dbReference>
<keyword evidence="1 6" id="KW-0489">Methyltransferase</keyword>
<evidence type="ECO:0000259" key="5">
    <source>
        <dbReference type="Pfam" id="PF01555"/>
    </source>
</evidence>
<organism evidence="6 7">
    <name type="scientific">Enterococcus mundtii</name>
    <dbReference type="NCBI Taxonomy" id="53346"/>
    <lineage>
        <taxon>Bacteria</taxon>
        <taxon>Bacillati</taxon>
        <taxon>Bacillota</taxon>
        <taxon>Bacilli</taxon>
        <taxon>Lactobacillales</taxon>
        <taxon>Enterococcaceae</taxon>
        <taxon>Enterococcus</taxon>
    </lineage>
</organism>
<keyword evidence="3" id="KW-0680">Restriction system</keyword>
<dbReference type="Pfam" id="PF01555">
    <property type="entry name" value="N6_N4_Mtase"/>
    <property type="match status" value="1"/>
</dbReference>
<reference evidence="6 7" key="1">
    <citation type="submission" date="2016-12" db="EMBL/GenBank/DDBJ databases">
        <authorList>
            <person name="Song W.-J."/>
            <person name="Kurnit D.M."/>
        </authorList>
    </citation>
    <scope>NUCLEOTIDE SEQUENCE [LARGE SCALE GENOMIC DNA]</scope>
    <source>
        <strain evidence="6 7">CGB1038-1_S1</strain>
    </source>
</reference>
<dbReference type="RefSeq" id="WP_077151996.1">
    <property type="nucleotide sequence ID" value="NZ_CABMMO010000017.1"/>
</dbReference>
<comment type="similarity">
    <text evidence="4">Belongs to the N(4)/N(6)-methyltransferase family.</text>
</comment>
<dbReference type="InterPro" id="IPR002941">
    <property type="entry name" value="DNA_methylase_N4/N6"/>
</dbReference>
<dbReference type="PRINTS" id="PR00508">
    <property type="entry name" value="S21N4MTFRASE"/>
</dbReference>
<sequence length="250" mass="29220">MIQKDTIYFEDCLEGMKKIPDGSIDTIICDLPYGTTACSWDTILPWEELWSQYLRVVKENSAIVLFGAEPFSTQLRMSNFKQYKYDWYWVKNTVTGFAFAKKQPMRSIETISVFSKGSPIYYPQGLERMKQPLIKKKNETEGIYNTSSLSGKEYYQEYTGYPNNVLRFDKESMNTFHPTQKPVRLLEYLIQTYTQKGDLVLDNCMGSGTTAIACINTERHYIGFETNLDYYTRSIERIQNNVTQMDLFNY</sequence>
<dbReference type="REBASE" id="200404">
    <property type="entry name" value="M.Efa1038ORF13945P"/>
</dbReference>
<dbReference type="GO" id="GO:0003677">
    <property type="term" value="F:DNA binding"/>
    <property type="evidence" value="ECO:0007669"/>
    <property type="project" value="InterPro"/>
</dbReference>
<dbReference type="OrthoDB" id="9800801at2"/>
<dbReference type="EMBL" id="MSTR01000017">
    <property type="protein sequence ID" value="ONN40949.1"/>
    <property type="molecule type" value="Genomic_DNA"/>
</dbReference>